<dbReference type="InterPro" id="IPR039448">
    <property type="entry name" value="Beta_helix"/>
</dbReference>
<dbReference type="InterPro" id="IPR006633">
    <property type="entry name" value="Carb-bd_sugar_hydrolysis-dom"/>
</dbReference>
<evidence type="ECO:0000256" key="2">
    <source>
        <dbReference type="SAM" id="Coils"/>
    </source>
</evidence>
<feature type="domain" description="Carbohydrate-binding/sugar hydrolysis" evidence="4">
    <location>
        <begin position="718"/>
        <end position="864"/>
    </location>
</feature>
<feature type="domain" description="Carbohydrate-binding/sugar hydrolysis" evidence="4">
    <location>
        <begin position="1030"/>
        <end position="1170"/>
    </location>
</feature>
<dbReference type="InterPro" id="IPR051550">
    <property type="entry name" value="SCF-Subunits/Alg-Epimerases"/>
</dbReference>
<feature type="region of interest" description="Disordered" evidence="3">
    <location>
        <begin position="2700"/>
        <end position="2734"/>
    </location>
</feature>
<dbReference type="FunFam" id="2.160.20.10:FF:000188">
    <property type="entry name" value="Uncharacterized protein"/>
    <property type="match status" value="1"/>
</dbReference>
<proteinExistence type="predicted"/>
<feature type="domain" description="Carbohydrate-binding/sugar hydrolysis" evidence="4">
    <location>
        <begin position="496"/>
        <end position="639"/>
    </location>
</feature>
<dbReference type="GO" id="GO:0006511">
    <property type="term" value="P:ubiquitin-dependent protein catabolic process"/>
    <property type="evidence" value="ECO:0007669"/>
    <property type="project" value="TreeGrafter"/>
</dbReference>
<evidence type="ECO:0000313" key="5">
    <source>
        <dbReference type="EMBL" id="SCU71354.1"/>
    </source>
</evidence>
<accession>A0A1G4IG29</accession>
<gene>
    <name evidence="5" type="ORF">TEOVI_000293500</name>
</gene>
<dbReference type="Gene3D" id="2.160.20.10">
    <property type="entry name" value="Single-stranded right-handed beta-helix, Pectin lyase-like"/>
    <property type="match status" value="8"/>
</dbReference>
<dbReference type="InterPro" id="IPR006626">
    <property type="entry name" value="PbH1"/>
</dbReference>
<dbReference type="InterPro" id="IPR011050">
    <property type="entry name" value="Pectin_lyase_fold/virulence"/>
</dbReference>
<dbReference type="VEuPathDB" id="TriTrypDB:TEOVI_000293500"/>
<feature type="region of interest" description="Disordered" evidence="3">
    <location>
        <begin position="1695"/>
        <end position="1725"/>
    </location>
</feature>
<dbReference type="Pfam" id="PF05048">
    <property type="entry name" value="NosD"/>
    <property type="match status" value="1"/>
</dbReference>
<keyword evidence="2" id="KW-0175">Coiled coil</keyword>
<dbReference type="Pfam" id="PF13229">
    <property type="entry name" value="Beta_helix"/>
    <property type="match status" value="5"/>
</dbReference>
<evidence type="ECO:0000313" key="6">
    <source>
        <dbReference type="Proteomes" id="UP000195570"/>
    </source>
</evidence>
<keyword evidence="1" id="KW-0677">Repeat</keyword>
<dbReference type="SMART" id="SM00710">
    <property type="entry name" value="PbH1"/>
    <property type="match status" value="42"/>
</dbReference>
<keyword evidence="6" id="KW-1185">Reference proteome</keyword>
<feature type="compositionally biased region" description="Polar residues" evidence="3">
    <location>
        <begin position="2714"/>
        <end position="2731"/>
    </location>
</feature>
<dbReference type="FunFam" id="2.160.20.10:FF:000182">
    <property type="entry name" value="Uncharacterized protein"/>
    <property type="match status" value="1"/>
</dbReference>
<feature type="region of interest" description="Disordered" evidence="3">
    <location>
        <begin position="1739"/>
        <end position="1766"/>
    </location>
</feature>
<dbReference type="PANTHER" id="PTHR22990">
    <property type="entry name" value="F-BOX ONLY PROTEIN"/>
    <property type="match status" value="1"/>
</dbReference>
<dbReference type="RefSeq" id="XP_067082028.1">
    <property type="nucleotide sequence ID" value="XM_067225927.1"/>
</dbReference>
<dbReference type="InterPro" id="IPR012334">
    <property type="entry name" value="Pectin_lyas_fold"/>
</dbReference>
<evidence type="ECO:0000259" key="4">
    <source>
        <dbReference type="SMART" id="SM00722"/>
    </source>
</evidence>
<evidence type="ECO:0000256" key="1">
    <source>
        <dbReference type="ARBA" id="ARBA00022737"/>
    </source>
</evidence>
<dbReference type="SMART" id="SM00722">
    <property type="entry name" value="CASH"/>
    <property type="match status" value="3"/>
</dbReference>
<feature type="region of interest" description="Disordered" evidence="3">
    <location>
        <begin position="1301"/>
        <end position="1324"/>
    </location>
</feature>
<protein>
    <submittedName>
        <fullName evidence="5">Right handed beta helix region/Periplasmic copper-binding protein (NosD), putative</fullName>
    </submittedName>
</protein>
<feature type="compositionally biased region" description="Basic residues" evidence="3">
    <location>
        <begin position="1739"/>
        <end position="1749"/>
    </location>
</feature>
<dbReference type="PANTHER" id="PTHR22990:SF32">
    <property type="entry name" value="RIGHT HANDED BETA HELIX DOMAIN-CONTAINING PROTEIN"/>
    <property type="match status" value="1"/>
</dbReference>
<evidence type="ECO:0000256" key="3">
    <source>
        <dbReference type="SAM" id="MobiDB-lite"/>
    </source>
</evidence>
<comment type="caution">
    <text evidence="5">The sequence shown here is derived from an EMBL/GenBank/DDBJ whole genome shotgun (WGS) entry which is preliminary data.</text>
</comment>
<dbReference type="GeneID" id="92376875"/>
<dbReference type="FunFam" id="2.160.20.10:FF:000089">
    <property type="entry name" value="Right_handed_beta_helix_region /Periplasmic_copper-binding_protein_(NosD)_-_putative"/>
    <property type="match status" value="1"/>
</dbReference>
<organism evidence="5 6">
    <name type="scientific">Trypanosoma equiperdum</name>
    <dbReference type="NCBI Taxonomy" id="5694"/>
    <lineage>
        <taxon>Eukaryota</taxon>
        <taxon>Discoba</taxon>
        <taxon>Euglenozoa</taxon>
        <taxon>Kinetoplastea</taxon>
        <taxon>Metakinetoplastina</taxon>
        <taxon>Trypanosomatida</taxon>
        <taxon>Trypanosomatidae</taxon>
        <taxon>Trypanosoma</taxon>
    </lineage>
</organism>
<sequence>MLLNNFIVEERYSAWQKKRVRTIIVNSRSRLAAHRSITGALAIAKPYERIELVGGEYFESLLISAPIEIVAADGEEPVVSSRGSCITITRDVEAYFEQVTFVSKSRSKLESAVAILNGRSVFFRCNMNSVLIGGWARPYIENCTIAESHNGYGVQIGDSAGADIWQSAIHSHQIACMEIDTRGIVNVRDNTIHQSSNLGNAVVVKAINSIADETTPPEFLACRRVVVTKCRIYISPDSYVPKDRDMSSLETPTQPCSCVLISRGACPTFSFNELTQGNIGFTFDGAGSAVLEGNCIYKQKICGILAIVDDTNFSPDSKSRGLRITGGNRIDRCYVGIDVHCSAKAAMAAGVSQQNLIPLELPSSRRAFTWFRGKDSGKVVAPPSDKDNFDDNHTFVAHGQPKTMKQLTNELRELATMVCAGHIKHFTSATVADTRYGVATSLNQLGELLEEMLNITIPPPNISERAAKLLELRRTDGVEIRDTRFSSCGLCAIRFGSSSYGVVEDCSFVSCGATCIVVCSAAHPLIIGCRFEHAKGVAIYMDNFANPLIMGNEIIGNAENGVEWRNISRGILMGNAIVGSTVNGLLLTGGCSAIVAANSIQCNNAAGVEVAEGSKPFILLNKLIGNRTAQILSSGYSAPVIAHNRITSGRNIGIHFLSCSGGTALDNAIAQNERGIVVELGADPYVYDNKIMSSNRYGVVVENNGLGTFVENTITQSGMCNILIKEGGCPVLRKNSIKFANSGGLVIVNEGSATVEYNTISGNQVANVILLDRYTDPTLTGNTISASCSGGGILCGRMSSGKFSRNIITENKQYGICIIEKAEPDITKNVIMGEQNGIIVSDEGRGSIRENSIHSCGNAGVLIQANGDPFVENNKICRSAGCGLVVTSDGKGKVIGNEFFENDVGLQCGSSAGNTTLDVDENFTTKSPGAAVARTRRSALVSKRSFAGKRQHIQSTSTANPHALVRCNKIYGNTTCGVLLECGISAVLEENEIYSNVEFGILADSRYCARRLHGKLKGIVFEGFKLPRLRSTGLVTVIRNNRIIDQRHTNIAFVDFSDGDAAIVQNQISGAPVGIYVGNNSTVKTVEGNVIENCDDGVYAESGGCGNFVDNTIRDCTGTGVYVSDEANPQFCGGNVIERCRISGVFVDAGGKGLFKEASIRNCVVGVVAYTSPPLCHAAGRDTAGKPIVTSSPAVEQCVIERNYLHGIFLCTVLSGLPLRQESWGSGKEYTKSTKLMTSTETRTFPIFRGNTIRNNRHFGVCHELYSLDGRLEESRGSDFSERTGGTCAADSFGAHVGRAFQRGTTSSRTPSPRSLQFSYRDGVSSSSEQDVEWHFPERMQRQASFVENDISNCSIGVVVGSSCNPFLLNNNIHNNDFLGILLRRGAQAMSYGCKVLNNGWVGLYAAPRSSGAFTSGEIRGNNGFCRPDTKPTDTRCFTTFSFTEAATPLPPSFKTSYDLRSSMYGDLLMMLSDYGDTVASALVMLCEVVSLSSASLSLAGTVVPYGSLDSCHSHSGGSLLEQYDRAWAADGGIGVWIALGSMTEVSDSVVEGNQNVGVFFSRGVEHQLKNMLNGVLTREYELPEVPGAEVITGGPAGPGSTRPRWLLFTSESIRGCSNLASAELTMTCNGFGTEAGKEPNPAASLTSVRTELDDWCGEPPLVLPRPPIVRRNQILRNGYGIIIHLHQTLRAEGKQEVQGVADEGTPRASGKDKQKRRGSVGGRRASIVGAAPLPGIRRRRNSMFRKGKKVEEETPPATPSDVVNPWADVLPPHALSEKSTPEFTICVQENRIFENFTVGVVCQHVLELMCGRFVKTRHEIGVAADRYDSVCVMITLKNQSALPEKLFTLETQERLVHHAQIMKNDIYKNVREQVQVTSRYVAVTGDKERTLLQIDTLRRPFASVCSSCALLRIPLFTSLIGATSPGCFYLENNTIHDCSMGIHLIGVLGAKSTCLRRNVFYDIADISVHVEGHLSSATIGYGNIFERNGISVLVAMPEDECTEEERQWQQFIGVTTRICGNKFSSPVSVSLAFRGGGGPGPVVGGNKFANHQYGRVVFFCDSSSGSTIRGNVFQNNYAPLIVTGTEGREDDGKRTIIENNLFSQNYIGLLLCNGAAAQVARNVFEDNFRSGIEIIGKGTNPLVKQCLFVMTKDLLSLSGAREQFIYPSDGVLRVDGWPQFSVTLYPDNVITHGDVSRRLSSGVLIECESGGTIENCFFKGNQIGVDCIRGASLGVENIVYTSESELLGPRFLNCLFLQNTIAGVWLRGAHAEVGVPQSFNGRRRRSQTHPKASSFDHCFFINNTATMDEYGDVVATDDGYATFSNSMFTGCIHGKRGSMGSFERNIFSCGGKVDTAVILHRGTRMEMRDNTISGYRRSIITHTGAWGRLEKNWILGASRCVISAPFCNTLFTGNRILGAKECGVFAYGGVFVSNEIMRCQTGVVIRNPAEYKNYHVIPSVDKGTHSLLFSENKVHTCEVCGIFVAGGGRVEGNVVSNNKVNITVTCGTKAAQGSDICHIFQNAVFDGGVGLQLMNRSDALVEGNNIFDNSTYAVLMKKGARGRLMNNNISSHLNEGALAVDEGSETKLLSNTVRNQFSPVYNKLLGPQRMRERQNAADVLKTELHELEQRGSEYATKCAALQEEMRSVFHRLRESCCESDGSKMNIGTLLGNSFQKALCADEDEKDALKLPALDVRTLSTEDSTAPNDKEKSPTTPSMLSSTVRASTSSVKDGGNKDSYNIHIHLVHTAYDESECEQVCNEVQSVFDSLSLSLQLPLRVLTTTNSSAFPANWPSKQLKIFVVVVGNITNDDSLEDDVKLVRALRFPKTLAGNEEIPEEMSDVLIISIISEEFQEHADVLRTTTSGFPLAVQLQDLLSHSNPMHYVSGVSECLEELHRRAESYLLNAANSDKSDDYFTNDPEEEQSSRYSADTHDGHKTGASPRGSEWRGTSPMLESKEDEWQRLPVFGEKLNAYMSFDLIRKKVSHSNTSVLLPNVR</sequence>
<feature type="compositionally biased region" description="Low complexity" evidence="3">
    <location>
        <begin position="1305"/>
        <end position="1315"/>
    </location>
</feature>
<dbReference type="EMBL" id="CZPT02001622">
    <property type="protein sequence ID" value="SCU71354.1"/>
    <property type="molecule type" value="Genomic_DNA"/>
</dbReference>
<feature type="coiled-coil region" evidence="2">
    <location>
        <begin position="2611"/>
        <end position="2645"/>
    </location>
</feature>
<feature type="region of interest" description="Disordered" evidence="3">
    <location>
        <begin position="2911"/>
        <end position="2956"/>
    </location>
</feature>
<reference evidence="5" key="1">
    <citation type="submission" date="2016-09" db="EMBL/GenBank/DDBJ databases">
        <authorList>
            <person name="Hebert L."/>
            <person name="Moumen B."/>
        </authorList>
    </citation>
    <scope>NUCLEOTIDE SEQUENCE [LARGE SCALE GENOMIC DNA]</scope>
    <source>
        <strain evidence="5">OVI</strain>
    </source>
</reference>
<name>A0A1G4IG29_TRYEQ</name>
<dbReference type="SUPFAM" id="SSF51126">
    <property type="entry name" value="Pectin lyase-like"/>
    <property type="match status" value="7"/>
</dbReference>
<dbReference type="InterPro" id="IPR007742">
    <property type="entry name" value="NosD_dom"/>
</dbReference>
<dbReference type="Proteomes" id="UP000195570">
    <property type="component" value="Unassembled WGS sequence"/>
</dbReference>